<evidence type="ECO:0000313" key="1">
    <source>
        <dbReference type="EMBL" id="RMZ93245.1"/>
    </source>
</evidence>
<accession>A0A3M7P2B6</accession>
<name>A0A3M7P2B6_BRAPC</name>
<reference evidence="1 2" key="1">
    <citation type="journal article" date="2018" name="Sci. Rep.">
        <title>Genomic signatures of local adaptation to the degree of environmental predictability in rotifers.</title>
        <authorList>
            <person name="Franch-Gras L."/>
            <person name="Hahn C."/>
            <person name="Garcia-Roger E.M."/>
            <person name="Carmona M.J."/>
            <person name="Serra M."/>
            <person name="Gomez A."/>
        </authorList>
    </citation>
    <scope>NUCLEOTIDE SEQUENCE [LARGE SCALE GENOMIC DNA]</scope>
    <source>
        <strain evidence="1">HYR1</strain>
    </source>
</reference>
<protein>
    <submittedName>
        <fullName evidence="1">Uncharacterized protein</fullName>
    </submittedName>
</protein>
<evidence type="ECO:0000313" key="2">
    <source>
        <dbReference type="Proteomes" id="UP000276133"/>
    </source>
</evidence>
<organism evidence="1 2">
    <name type="scientific">Brachionus plicatilis</name>
    <name type="common">Marine rotifer</name>
    <name type="synonym">Brachionus muelleri</name>
    <dbReference type="NCBI Taxonomy" id="10195"/>
    <lineage>
        <taxon>Eukaryota</taxon>
        <taxon>Metazoa</taxon>
        <taxon>Spiralia</taxon>
        <taxon>Gnathifera</taxon>
        <taxon>Rotifera</taxon>
        <taxon>Eurotatoria</taxon>
        <taxon>Monogononta</taxon>
        <taxon>Pseudotrocha</taxon>
        <taxon>Ploima</taxon>
        <taxon>Brachionidae</taxon>
        <taxon>Brachionus</taxon>
    </lineage>
</organism>
<comment type="caution">
    <text evidence="1">The sequence shown here is derived from an EMBL/GenBank/DDBJ whole genome shotgun (WGS) entry which is preliminary data.</text>
</comment>
<dbReference type="AlphaFoldDB" id="A0A3M7P2B6"/>
<keyword evidence="2" id="KW-1185">Reference proteome</keyword>
<gene>
    <name evidence="1" type="ORF">BpHYR1_041158</name>
</gene>
<dbReference type="Proteomes" id="UP000276133">
    <property type="component" value="Unassembled WGS sequence"/>
</dbReference>
<sequence length="80" mass="9507">MTEEEMLKCPKELFNIKKFNPLEDRIKFIQNLILTQKLNTKIVEFKKLKKSLFESLVLIISTQSKRPIVKTHKGMIEPIY</sequence>
<dbReference type="EMBL" id="REGN01013967">
    <property type="protein sequence ID" value="RMZ93245.1"/>
    <property type="molecule type" value="Genomic_DNA"/>
</dbReference>
<proteinExistence type="predicted"/>